<dbReference type="AlphaFoldDB" id="A0AAV7S1A1"/>
<protein>
    <submittedName>
        <fullName evidence="1">Uncharacterized protein</fullName>
    </submittedName>
</protein>
<accession>A0AAV7S1A1</accession>
<organism evidence="1 2">
    <name type="scientific">Pleurodeles waltl</name>
    <name type="common">Iberian ribbed newt</name>
    <dbReference type="NCBI Taxonomy" id="8319"/>
    <lineage>
        <taxon>Eukaryota</taxon>
        <taxon>Metazoa</taxon>
        <taxon>Chordata</taxon>
        <taxon>Craniata</taxon>
        <taxon>Vertebrata</taxon>
        <taxon>Euteleostomi</taxon>
        <taxon>Amphibia</taxon>
        <taxon>Batrachia</taxon>
        <taxon>Caudata</taxon>
        <taxon>Salamandroidea</taxon>
        <taxon>Salamandridae</taxon>
        <taxon>Pleurodelinae</taxon>
        <taxon>Pleurodeles</taxon>
    </lineage>
</organism>
<proteinExistence type="predicted"/>
<name>A0AAV7S1A1_PLEWA</name>
<comment type="caution">
    <text evidence="1">The sequence shown here is derived from an EMBL/GenBank/DDBJ whole genome shotgun (WGS) entry which is preliminary data.</text>
</comment>
<evidence type="ECO:0000313" key="2">
    <source>
        <dbReference type="Proteomes" id="UP001066276"/>
    </source>
</evidence>
<reference evidence="1" key="1">
    <citation type="journal article" date="2022" name="bioRxiv">
        <title>Sequencing and chromosome-scale assembly of the giantPleurodeles waltlgenome.</title>
        <authorList>
            <person name="Brown T."/>
            <person name="Elewa A."/>
            <person name="Iarovenko S."/>
            <person name="Subramanian E."/>
            <person name="Araus A.J."/>
            <person name="Petzold A."/>
            <person name="Susuki M."/>
            <person name="Suzuki K.-i.T."/>
            <person name="Hayashi T."/>
            <person name="Toyoda A."/>
            <person name="Oliveira C."/>
            <person name="Osipova E."/>
            <person name="Leigh N.D."/>
            <person name="Simon A."/>
            <person name="Yun M.H."/>
        </authorList>
    </citation>
    <scope>NUCLEOTIDE SEQUENCE</scope>
    <source>
        <strain evidence="1">20211129_DDA</strain>
        <tissue evidence="1">Liver</tissue>
    </source>
</reference>
<dbReference type="Proteomes" id="UP001066276">
    <property type="component" value="Chromosome 5"/>
</dbReference>
<sequence length="116" mass="13343">MDVERTLKTLTGKIKDLEQELDRHALNEEIKGALKQMMKKANKHEWEAEKRKAKKLNTDRIDYARKYDVFWGPVEVLVVEVSSSGKPGKERSSAKCYTPGARPLHFSFGVIIKELK</sequence>
<gene>
    <name evidence="1" type="ORF">NDU88_009741</name>
</gene>
<keyword evidence="2" id="KW-1185">Reference proteome</keyword>
<dbReference type="EMBL" id="JANPWB010000009">
    <property type="protein sequence ID" value="KAJ1157025.1"/>
    <property type="molecule type" value="Genomic_DNA"/>
</dbReference>
<evidence type="ECO:0000313" key="1">
    <source>
        <dbReference type="EMBL" id="KAJ1157025.1"/>
    </source>
</evidence>